<dbReference type="PANTHER" id="PTHR24198">
    <property type="entry name" value="ANKYRIN REPEAT AND PROTEIN KINASE DOMAIN-CONTAINING PROTEIN"/>
    <property type="match status" value="1"/>
</dbReference>
<keyword evidence="2 3" id="KW-0040">ANK repeat</keyword>
<proteinExistence type="predicted"/>
<feature type="transmembrane region" description="Helical" evidence="4">
    <location>
        <begin position="1143"/>
        <end position="1162"/>
    </location>
</feature>
<dbReference type="Gene3D" id="1.25.40.20">
    <property type="entry name" value="Ankyrin repeat-containing domain"/>
    <property type="match status" value="1"/>
</dbReference>
<organism evidence="5 6">
    <name type="scientific">Cryptosporidium meleagridis</name>
    <dbReference type="NCBI Taxonomy" id="93969"/>
    <lineage>
        <taxon>Eukaryota</taxon>
        <taxon>Sar</taxon>
        <taxon>Alveolata</taxon>
        <taxon>Apicomplexa</taxon>
        <taxon>Conoidasida</taxon>
        <taxon>Coccidia</taxon>
        <taxon>Eucoccidiorida</taxon>
        <taxon>Eimeriorina</taxon>
        <taxon>Cryptosporidiidae</taxon>
        <taxon>Cryptosporidium</taxon>
    </lineage>
</organism>
<protein>
    <submittedName>
        <fullName evidence="5">Ankyrin repeats (3 copies) family protein</fullName>
    </submittedName>
</protein>
<dbReference type="InterPro" id="IPR002110">
    <property type="entry name" value="Ankyrin_rpt"/>
</dbReference>
<name>A0A2P4Z0S7_9CRYT</name>
<evidence type="ECO:0000256" key="1">
    <source>
        <dbReference type="ARBA" id="ARBA00022737"/>
    </source>
</evidence>
<reference evidence="5 6" key="1">
    <citation type="submission" date="2014-04" db="EMBL/GenBank/DDBJ databases">
        <title>Comparative Genomics of Cryptosporidium Species.</title>
        <authorList>
            <person name="Silva J.C."/>
            <person name="Su Q."/>
            <person name="Chalmers R."/>
            <person name="Chibucos M.C."/>
            <person name="Elwin K."/>
            <person name="Godinez A."/>
            <person name="Guo F."/>
            <person name="Huynh K."/>
            <person name="Orvis J."/>
            <person name="Ott S."/>
            <person name="Sadzewicz L."/>
            <person name="Sengamalay N."/>
            <person name="Shetty A."/>
            <person name="Sun M."/>
            <person name="Tallon L."/>
            <person name="Xiao L."/>
            <person name="Zhang H."/>
            <person name="Fraser C.M."/>
            <person name="Zhu G."/>
            <person name="Kissinger J."/>
            <person name="Widmer G."/>
        </authorList>
    </citation>
    <scope>NUCLEOTIDE SEQUENCE [LARGE SCALE GENOMIC DNA]</scope>
    <source>
        <strain evidence="5 6">UKMEL1</strain>
    </source>
</reference>
<feature type="transmembrane region" description="Helical" evidence="4">
    <location>
        <begin position="1631"/>
        <end position="1650"/>
    </location>
</feature>
<dbReference type="EMBL" id="JIBK01000016">
    <property type="protein sequence ID" value="POM83596.1"/>
    <property type="molecule type" value="Genomic_DNA"/>
</dbReference>
<dbReference type="PROSITE" id="PS50297">
    <property type="entry name" value="ANK_REP_REGION"/>
    <property type="match status" value="2"/>
</dbReference>
<evidence type="ECO:0000256" key="2">
    <source>
        <dbReference type="ARBA" id="ARBA00023043"/>
    </source>
</evidence>
<feature type="transmembrane region" description="Helical" evidence="4">
    <location>
        <begin position="892"/>
        <end position="913"/>
    </location>
</feature>
<feature type="transmembrane region" description="Helical" evidence="4">
    <location>
        <begin position="1058"/>
        <end position="1079"/>
    </location>
</feature>
<dbReference type="VEuPathDB" id="CryptoDB:CmeUKMEL1_08185"/>
<dbReference type="PANTHER" id="PTHR24198:SF165">
    <property type="entry name" value="ANKYRIN REPEAT-CONTAINING PROTEIN-RELATED"/>
    <property type="match status" value="1"/>
</dbReference>
<feature type="transmembrane region" description="Helical" evidence="4">
    <location>
        <begin position="1493"/>
        <end position="1515"/>
    </location>
</feature>
<feature type="transmembrane region" description="Helical" evidence="4">
    <location>
        <begin position="1536"/>
        <end position="1559"/>
    </location>
</feature>
<comment type="caution">
    <text evidence="5">The sequence shown here is derived from an EMBL/GenBank/DDBJ whole genome shotgun (WGS) entry which is preliminary data.</text>
</comment>
<keyword evidence="4" id="KW-0812">Transmembrane</keyword>
<dbReference type="SUPFAM" id="SSF48403">
    <property type="entry name" value="Ankyrin repeat"/>
    <property type="match status" value="1"/>
</dbReference>
<evidence type="ECO:0000313" key="5">
    <source>
        <dbReference type="EMBL" id="POM83596.1"/>
    </source>
</evidence>
<sequence length="1736" mass="199372">MNRHIRICPKFSKIIGFTLIVILIVFTGKVVSSKTKRKYGYKISETSKVTESEYYSMSSWSKFEESMENSKSILTRYSGDLLSAPVQLLESIIARDIGRFINISSFLSRIGYKFGKSKHSETALTAACKISGEIGYFFVSHLLSLGASVDLYSEYGFTPLLLACKNQHKEVVRLLIEKGKAHLDCTDSDGRTPLFYAISQLDIGLVNYLLEKGANPNFRDILGNTPLIHALMVNFKEAVSVLLSFGAFPWIRNYAGFDPVTLAVLENRIDILPILISSKRYSLEEFDIRKNIPEYHHSAARRLLLGIKYYIREQILLELLEIEISLENVVICSSTDQNGLTILWWASKLHYPKLIFRLLEFYIQARNLPEGHICNPHKTGNNQIMPIELLISRLYSEEKPYGFSFRRRFMDLMFKGTSLKSKNTPNIVLMNIFILLFMVDPYSNRSFLIQALYSDRSIETLTKVMFGIPMYKPNSNFQSVTQMMILVKKSELMKRFSEMIKANIFTLINSNLAGQGNSEEDQLEQSVLLLTSKIISMVFKRDVKLDAENLEELSRNKKLNPLLYPLLVIGETNSLEESNSLSISILRGNNLLTVFFTNLFNQCIDQTTTNSLSKYRHLCTKAYHGALKLALKQHQPTDSNSIFQKGVDLALFTLLKNRPKAFNDILVELDYCKQSEEAIAVKLLQYVISVFLPKLSYSNKKMFNSKLKMESRKHAPKPQTVMNHRISDLNIKYSNNQFKSIYDESFPLPLPSNAYETQVNGISPLEFSTKSLLNYTCDVSTPRFVDLLLFSTWDSMDLLSGGIITENHLSKTMDFLLRSKIPRSAKIPQPLSLFALQNLGFSPSLLKFVLRKHQISEDTKPFYNFVVKRSVISEAIISHPSFKSSRSIDNKIVAIIIITLACAIMILLAVLIVSDTPSSYEKRYIRNNMDRVNTGHSLKSYDDSVEGSVIAHQQLKTTNPLYNSSKDDGSSCSLNSSLEENKSSLKRKKCQDFYVNDNKNVHINVNTSNSCKSEKVNSNNRNFYICSDLSDAEQKNVQNPNLIVKRKELFILAPFKSILNWILSKYVLFMIRLASFLSTKKQISPTFLLANNLPIKSKSYLRALIFGLKCTIVGYDAFEDIFFKIRKLFNCKATEIDGKTDTFVFFGLIRLIILFISIYWIILCKSIDLLIVSAYLSLLSAISNASLSLATISIRERDRLFHLFVPSNVDLLSLLSPEDEFQDGGFELNNETNSENVKSFSSSLNANQDSSNASPMYNEKIVHILDKYSDSLLTPASRLVHSQMNNSPLQPNSPMNQYNEMGGIPSQNNIELINEKFWYKKLPSHKYWTLKDVFYEYYSIWMCTKHSGLLQCQSIAQSNNMIYDIDLISSSNSQNSNTMFSQNPFEAMNSCMALSDEHFLFNVNNGGIPSNSNLCANMGIANKNKSNNSVSQMTNSNNSPISYQNNVSPGEYSPILSNVPSQIQSFHLQNSRIERHILAICQAEFIRPNDCRVWYLIQWLICMLITLSFYTLSYFDKRNLYFNFLRYPEKWIRFSESTVITVFFEVILASHFALLIWSFLNPLGFLWVLIIQRFRIFLYIINNLLKRRKKRKLTNTNETLILRELTFFITIWNYIITRNNGFLQLTLYNKYFKSAYFFFLVFFALHFFIIKEQVQLVFRSQLFFTLFTFVLSLLALISIILIIILLTNLITKNISSSINSILHTYYHNKLFHLFLRGEVAILSAKRHDAFLHFDYY</sequence>
<feature type="transmembrane region" description="Helical" evidence="4">
    <location>
        <begin position="1662"/>
        <end position="1686"/>
    </location>
</feature>
<feature type="transmembrane region" description="Helical" evidence="4">
    <location>
        <begin position="1565"/>
        <end position="1585"/>
    </location>
</feature>
<feature type="repeat" description="ANK" evidence="3">
    <location>
        <begin position="155"/>
        <end position="179"/>
    </location>
</feature>
<gene>
    <name evidence="5" type="ORF">CmeUKMEL1_08185</name>
</gene>
<dbReference type="OrthoDB" id="194358at2759"/>
<keyword evidence="4" id="KW-0472">Membrane</keyword>
<dbReference type="Proteomes" id="UP000236928">
    <property type="component" value="Unassembled WGS sequence"/>
</dbReference>
<keyword evidence="4" id="KW-1133">Transmembrane helix</keyword>
<dbReference type="InterPro" id="IPR036770">
    <property type="entry name" value="Ankyrin_rpt-contain_sf"/>
</dbReference>
<feature type="transmembrane region" description="Helical" evidence="4">
    <location>
        <begin position="1169"/>
        <end position="1190"/>
    </location>
</feature>
<dbReference type="PROSITE" id="PS50088">
    <property type="entry name" value="ANK_REPEAT"/>
    <property type="match status" value="2"/>
</dbReference>
<evidence type="ECO:0000256" key="4">
    <source>
        <dbReference type="SAM" id="Phobius"/>
    </source>
</evidence>
<feature type="transmembrane region" description="Helical" evidence="4">
    <location>
        <begin position="1597"/>
        <end position="1616"/>
    </location>
</feature>
<feature type="repeat" description="ANK" evidence="3">
    <location>
        <begin position="189"/>
        <end position="221"/>
    </location>
</feature>
<keyword evidence="1" id="KW-0677">Repeat</keyword>
<evidence type="ECO:0000313" key="6">
    <source>
        <dbReference type="Proteomes" id="UP000236928"/>
    </source>
</evidence>
<accession>A0A2P4Z0S7</accession>
<evidence type="ECO:0000256" key="3">
    <source>
        <dbReference type="PROSITE-ProRule" id="PRU00023"/>
    </source>
</evidence>
<dbReference type="Pfam" id="PF12796">
    <property type="entry name" value="Ank_2"/>
    <property type="match status" value="1"/>
</dbReference>
<keyword evidence="6" id="KW-1185">Reference proteome</keyword>
<dbReference type="SMART" id="SM00248">
    <property type="entry name" value="ANK"/>
    <property type="match status" value="6"/>
</dbReference>